<dbReference type="PANTHER" id="PTHR22943">
    <property type="entry name" value="7-TRANSMEMBRANE DOMAIN RECEPTOR C.ELEGANS"/>
    <property type="match status" value="1"/>
</dbReference>
<sequence length="246" mass="28124">MHIVTAYSAAIFVASTLAALFNTLLIYLYYRCPLKYIKGYKYFFLLTAVQDLLASICIHLTAPRIAAQNSYLVYVATGPIYTEPYADYIMLIFFLMMSSSIIILTNSFAYRYVQLCLPKFSYIYDSWRWITAMIAANLFIFLNFLFIIAGTTVPNDTFKKQVYDEDLFELGSFTKKSFVGLSMKYSINGITIPVLADCVVIMSLISILGVFFAISIQRKLQQASLSERTRRLQQQLFQMLLLQVGP</sequence>
<dbReference type="SUPFAM" id="SSF81321">
    <property type="entry name" value="Family A G protein-coupled receptor-like"/>
    <property type="match status" value="1"/>
</dbReference>
<name>A0AA36MCL6_CYLNA</name>
<feature type="transmembrane region" description="Helical" evidence="1">
    <location>
        <begin position="88"/>
        <end position="109"/>
    </location>
</feature>
<dbReference type="Proteomes" id="UP001176961">
    <property type="component" value="Unassembled WGS sequence"/>
</dbReference>
<organism evidence="2 3">
    <name type="scientific">Cylicocyclus nassatus</name>
    <name type="common">Nematode worm</name>
    <dbReference type="NCBI Taxonomy" id="53992"/>
    <lineage>
        <taxon>Eukaryota</taxon>
        <taxon>Metazoa</taxon>
        <taxon>Ecdysozoa</taxon>
        <taxon>Nematoda</taxon>
        <taxon>Chromadorea</taxon>
        <taxon>Rhabditida</taxon>
        <taxon>Rhabditina</taxon>
        <taxon>Rhabditomorpha</taxon>
        <taxon>Strongyloidea</taxon>
        <taxon>Strongylidae</taxon>
        <taxon>Cylicocyclus</taxon>
    </lineage>
</organism>
<keyword evidence="1" id="KW-1133">Transmembrane helix</keyword>
<dbReference type="AlphaFoldDB" id="A0AA36MCL6"/>
<dbReference type="PANTHER" id="PTHR22943:SF248">
    <property type="entry name" value="SEVEN TM RECEPTOR"/>
    <property type="match status" value="1"/>
</dbReference>
<proteinExistence type="predicted"/>
<dbReference type="Gene3D" id="1.20.1070.10">
    <property type="entry name" value="Rhodopsin 7-helix transmembrane proteins"/>
    <property type="match status" value="1"/>
</dbReference>
<keyword evidence="3" id="KW-1185">Reference proteome</keyword>
<dbReference type="EMBL" id="CATQJL010000316">
    <property type="protein sequence ID" value="CAJ0607266.1"/>
    <property type="molecule type" value="Genomic_DNA"/>
</dbReference>
<dbReference type="Pfam" id="PF10326">
    <property type="entry name" value="7TM_GPCR_Str"/>
    <property type="match status" value="1"/>
</dbReference>
<evidence type="ECO:0000313" key="2">
    <source>
        <dbReference type="EMBL" id="CAJ0607266.1"/>
    </source>
</evidence>
<evidence type="ECO:0000313" key="3">
    <source>
        <dbReference type="Proteomes" id="UP001176961"/>
    </source>
</evidence>
<gene>
    <name evidence="2" type="ORF">CYNAS_LOCUS19249</name>
</gene>
<reference evidence="2" key="1">
    <citation type="submission" date="2023-07" db="EMBL/GenBank/DDBJ databases">
        <authorList>
            <consortium name="CYATHOMIX"/>
        </authorList>
    </citation>
    <scope>NUCLEOTIDE SEQUENCE</scope>
    <source>
        <strain evidence="2">N/A</strain>
    </source>
</reference>
<accession>A0AA36MCL6</accession>
<feature type="transmembrane region" description="Helical" evidence="1">
    <location>
        <begin position="129"/>
        <end position="149"/>
    </location>
</feature>
<feature type="transmembrane region" description="Helical" evidence="1">
    <location>
        <begin position="6"/>
        <end position="30"/>
    </location>
</feature>
<keyword evidence="1" id="KW-0472">Membrane</keyword>
<comment type="caution">
    <text evidence="2">The sequence shown here is derived from an EMBL/GenBank/DDBJ whole genome shotgun (WGS) entry which is preliminary data.</text>
</comment>
<keyword evidence="1" id="KW-0812">Transmembrane</keyword>
<dbReference type="InterPro" id="IPR019428">
    <property type="entry name" value="7TM_GPCR_serpentine_rcpt_Str"/>
</dbReference>
<protein>
    <submittedName>
        <fullName evidence="2">Uncharacterized protein</fullName>
    </submittedName>
</protein>
<evidence type="ECO:0000256" key="1">
    <source>
        <dbReference type="SAM" id="Phobius"/>
    </source>
</evidence>
<feature type="transmembrane region" description="Helical" evidence="1">
    <location>
        <begin position="42"/>
        <end position="62"/>
    </location>
</feature>
<feature type="transmembrane region" description="Helical" evidence="1">
    <location>
        <begin position="190"/>
        <end position="214"/>
    </location>
</feature>